<dbReference type="InterPro" id="IPR002410">
    <property type="entry name" value="Peptidase_S33"/>
</dbReference>
<evidence type="ECO:0000256" key="3">
    <source>
        <dbReference type="SAM" id="SignalP"/>
    </source>
</evidence>
<dbReference type="InterPro" id="IPR029058">
    <property type="entry name" value="AB_hydrolase_fold"/>
</dbReference>
<keyword evidence="6" id="KW-1185">Reference proteome</keyword>
<comment type="caution">
    <text evidence="5">The sequence shown here is derived from an EMBL/GenBank/DDBJ whole genome shotgun (WGS) entry which is preliminary data.</text>
</comment>
<dbReference type="RefSeq" id="WP_311350612.1">
    <property type="nucleotide sequence ID" value="NZ_JAVRHR010000002.1"/>
</dbReference>
<accession>A0ABU3AAP9</accession>
<dbReference type="InterPro" id="IPR050266">
    <property type="entry name" value="AB_hydrolase_sf"/>
</dbReference>
<keyword evidence="2 5" id="KW-0378">Hydrolase</keyword>
<name>A0ABU3AAP9_9FLAO</name>
<evidence type="ECO:0000256" key="1">
    <source>
        <dbReference type="ARBA" id="ARBA00010088"/>
    </source>
</evidence>
<feature type="signal peptide" evidence="3">
    <location>
        <begin position="1"/>
        <end position="20"/>
    </location>
</feature>
<protein>
    <submittedName>
        <fullName evidence="5">Alpha/beta hydrolase</fullName>
    </submittedName>
</protein>
<feature type="chain" id="PRO_5045920919" evidence="3">
    <location>
        <begin position="21"/>
        <end position="315"/>
    </location>
</feature>
<dbReference type="SUPFAM" id="SSF53474">
    <property type="entry name" value="alpha/beta-Hydrolases"/>
    <property type="match status" value="1"/>
</dbReference>
<keyword evidence="3" id="KW-0732">Signal</keyword>
<dbReference type="GO" id="GO:0016787">
    <property type="term" value="F:hydrolase activity"/>
    <property type="evidence" value="ECO:0007669"/>
    <property type="project" value="UniProtKB-KW"/>
</dbReference>
<evidence type="ECO:0000313" key="5">
    <source>
        <dbReference type="EMBL" id="MDT0607049.1"/>
    </source>
</evidence>
<evidence type="ECO:0000259" key="4">
    <source>
        <dbReference type="Pfam" id="PF00561"/>
    </source>
</evidence>
<dbReference type="InterPro" id="IPR000073">
    <property type="entry name" value="AB_hydrolase_1"/>
</dbReference>
<organism evidence="5 6">
    <name type="scientific">Croceitalea rosinachiae</name>
    <dbReference type="NCBI Taxonomy" id="3075596"/>
    <lineage>
        <taxon>Bacteria</taxon>
        <taxon>Pseudomonadati</taxon>
        <taxon>Bacteroidota</taxon>
        <taxon>Flavobacteriia</taxon>
        <taxon>Flavobacteriales</taxon>
        <taxon>Flavobacteriaceae</taxon>
        <taxon>Croceitalea</taxon>
    </lineage>
</organism>
<sequence length="315" mass="35837">MNIKSILLFLMCITLQKVTAKEIDTTATISIGGIQQYISIKGKSIDSPILLYLHGGPGAAVSSHSDKVTQQLEAHFVVVHWDQRGSGKTKELNKPDALPTIEVMKQDAEEVLSHLLTRFNRKQIVVLGNSWGTVLGFHLAEKFPKKVSDFIAVSPIVNHTKSQKMALELLHNHFNKNKNIKAVAQLNTVKIPFEDAEQMLILHRWETVYNGSDFSDEQFKQYLSYFKGWSSQWMPLYQQLYRIDLEKQVPDLECPLYVLIGDKDLTTHHELTKAYFDALKAPQKELFWLEDVGHNIPGIAGDKIQEIVIKNIMND</sequence>
<dbReference type="Proteomes" id="UP001255246">
    <property type="component" value="Unassembled WGS sequence"/>
</dbReference>
<dbReference type="Gene3D" id="3.40.50.1820">
    <property type="entry name" value="alpha/beta hydrolase"/>
    <property type="match status" value="1"/>
</dbReference>
<gene>
    <name evidence="5" type="ORF">RM706_08415</name>
</gene>
<evidence type="ECO:0000313" key="6">
    <source>
        <dbReference type="Proteomes" id="UP001255246"/>
    </source>
</evidence>
<proteinExistence type="inferred from homology"/>
<dbReference type="PRINTS" id="PR00793">
    <property type="entry name" value="PROAMNOPTASE"/>
</dbReference>
<dbReference type="PANTHER" id="PTHR43798:SF33">
    <property type="entry name" value="HYDROLASE, PUTATIVE (AFU_ORTHOLOGUE AFUA_2G14860)-RELATED"/>
    <property type="match status" value="1"/>
</dbReference>
<reference evidence="5 6" key="1">
    <citation type="submission" date="2023-09" db="EMBL/GenBank/DDBJ databases">
        <authorList>
            <person name="Rey-Velasco X."/>
        </authorList>
    </citation>
    <scope>NUCLEOTIDE SEQUENCE [LARGE SCALE GENOMIC DNA]</scope>
    <source>
        <strain evidence="5 6">F388</strain>
    </source>
</reference>
<dbReference type="Pfam" id="PF00561">
    <property type="entry name" value="Abhydrolase_1"/>
    <property type="match status" value="1"/>
</dbReference>
<comment type="similarity">
    <text evidence="1">Belongs to the peptidase S33 family.</text>
</comment>
<feature type="domain" description="AB hydrolase-1" evidence="4">
    <location>
        <begin position="48"/>
        <end position="296"/>
    </location>
</feature>
<dbReference type="EMBL" id="JAVRHR010000002">
    <property type="protein sequence ID" value="MDT0607049.1"/>
    <property type="molecule type" value="Genomic_DNA"/>
</dbReference>
<evidence type="ECO:0000256" key="2">
    <source>
        <dbReference type="ARBA" id="ARBA00022801"/>
    </source>
</evidence>
<dbReference type="PANTHER" id="PTHR43798">
    <property type="entry name" value="MONOACYLGLYCEROL LIPASE"/>
    <property type="match status" value="1"/>
</dbReference>